<feature type="region of interest" description="Disordered" evidence="1">
    <location>
        <begin position="242"/>
        <end position="288"/>
    </location>
</feature>
<comment type="caution">
    <text evidence="2">The sequence shown here is derived from an EMBL/GenBank/DDBJ whole genome shotgun (WGS) entry which is preliminary data.</text>
</comment>
<feature type="region of interest" description="Disordered" evidence="1">
    <location>
        <begin position="355"/>
        <end position="414"/>
    </location>
</feature>
<dbReference type="PANTHER" id="PTHR34222">
    <property type="entry name" value="GAG_PRE-INTEGRS DOMAIN-CONTAINING PROTEIN"/>
    <property type="match status" value="1"/>
</dbReference>
<evidence type="ECO:0000313" key="3">
    <source>
        <dbReference type="Proteomes" id="UP001231189"/>
    </source>
</evidence>
<protein>
    <recommendedName>
        <fullName evidence="4">CCHC-type domain-containing protein</fullName>
    </recommendedName>
</protein>
<sequence length="433" mass="46659">MRGLRLWGVLSGEVSCPPRPVAPTVPVAPPPVALAPDATQADKDAAKSADDTALADYDRKVQDHSTAVATYRQDLTEYTQWIDEDARAAAVLTSSVLPQYAAEFMGLPTAAAQWAFLRQRYQPSGDALYLSVVRQEHALQQGDSTIDEFYTQSAAIWRQLDSLRTAVCATCPCCLTVRADLEFQRVFEFLSRLRKEFEPRRAQLLARGRVPLSEVLAELRAEETRLRGAGLLEVPSVLAARGPPVPSARGPPMPPASLRPPAQPILPTPPFQGQRQPQQPRGSTSPPCTYCGRPGHTISTCWQRDNTSETPFHSYYIPQSGTTETYASPRFHVGAGIPGVAPHYTPPPTTFTWPSSPSAVTRCSGGDGGVDGGDDDDDDGDDVPLDDDGDGVDFPLREGISPADSCPPESSFLSGVLRPAEAAVTLREVLSVA</sequence>
<dbReference type="AlphaFoldDB" id="A0AAD8VVV7"/>
<dbReference type="PANTHER" id="PTHR34222:SF100">
    <property type="entry name" value="CCHC-TYPE DOMAIN-CONTAINING PROTEIN"/>
    <property type="match status" value="1"/>
</dbReference>
<feature type="compositionally biased region" description="Acidic residues" evidence="1">
    <location>
        <begin position="372"/>
        <end position="391"/>
    </location>
</feature>
<accession>A0AAD8VVV7</accession>
<dbReference type="Proteomes" id="UP001231189">
    <property type="component" value="Unassembled WGS sequence"/>
</dbReference>
<feature type="compositionally biased region" description="Low complexity" evidence="1">
    <location>
        <begin position="271"/>
        <end position="287"/>
    </location>
</feature>
<dbReference type="EMBL" id="JAUUTY010000006">
    <property type="protein sequence ID" value="KAK1618738.1"/>
    <property type="molecule type" value="Genomic_DNA"/>
</dbReference>
<evidence type="ECO:0000313" key="2">
    <source>
        <dbReference type="EMBL" id="KAK1618738.1"/>
    </source>
</evidence>
<reference evidence="2" key="1">
    <citation type="submission" date="2023-07" db="EMBL/GenBank/DDBJ databases">
        <title>A chromosome-level genome assembly of Lolium multiflorum.</title>
        <authorList>
            <person name="Chen Y."/>
            <person name="Copetti D."/>
            <person name="Kolliker R."/>
            <person name="Studer B."/>
        </authorList>
    </citation>
    <scope>NUCLEOTIDE SEQUENCE</scope>
    <source>
        <strain evidence="2">02402/16</strain>
        <tissue evidence="2">Leaf</tissue>
    </source>
</reference>
<name>A0AAD8VVV7_LOLMU</name>
<organism evidence="2 3">
    <name type="scientific">Lolium multiflorum</name>
    <name type="common">Italian ryegrass</name>
    <name type="synonym">Lolium perenne subsp. multiflorum</name>
    <dbReference type="NCBI Taxonomy" id="4521"/>
    <lineage>
        <taxon>Eukaryota</taxon>
        <taxon>Viridiplantae</taxon>
        <taxon>Streptophyta</taxon>
        <taxon>Embryophyta</taxon>
        <taxon>Tracheophyta</taxon>
        <taxon>Spermatophyta</taxon>
        <taxon>Magnoliopsida</taxon>
        <taxon>Liliopsida</taxon>
        <taxon>Poales</taxon>
        <taxon>Poaceae</taxon>
        <taxon>BOP clade</taxon>
        <taxon>Pooideae</taxon>
        <taxon>Poodae</taxon>
        <taxon>Poeae</taxon>
        <taxon>Poeae Chloroplast Group 2 (Poeae type)</taxon>
        <taxon>Loliodinae</taxon>
        <taxon>Loliinae</taxon>
        <taxon>Lolium</taxon>
    </lineage>
</organism>
<feature type="compositionally biased region" description="Pro residues" evidence="1">
    <location>
        <begin position="243"/>
        <end position="270"/>
    </location>
</feature>
<proteinExistence type="predicted"/>
<evidence type="ECO:0000256" key="1">
    <source>
        <dbReference type="SAM" id="MobiDB-lite"/>
    </source>
</evidence>
<keyword evidence="3" id="KW-1185">Reference proteome</keyword>
<gene>
    <name evidence="2" type="ORF">QYE76_024255</name>
</gene>
<evidence type="ECO:0008006" key="4">
    <source>
        <dbReference type="Google" id="ProtNLM"/>
    </source>
</evidence>